<evidence type="ECO:0000256" key="14">
    <source>
        <dbReference type="PROSITE-ProRule" id="PRU00175"/>
    </source>
</evidence>
<comment type="subcellular location">
    <subcellularLocation>
        <location evidence="2">Membrane</location>
        <topology evidence="2">Single-pass membrane protein</topology>
    </subcellularLocation>
</comment>
<evidence type="ECO:0000256" key="3">
    <source>
        <dbReference type="ARBA" id="ARBA00004906"/>
    </source>
</evidence>
<evidence type="ECO:0000256" key="1">
    <source>
        <dbReference type="ARBA" id="ARBA00000900"/>
    </source>
</evidence>
<evidence type="ECO:0000256" key="10">
    <source>
        <dbReference type="ARBA" id="ARBA00022833"/>
    </source>
</evidence>
<keyword evidence="9" id="KW-0833">Ubl conjugation pathway</keyword>
<evidence type="ECO:0000256" key="13">
    <source>
        <dbReference type="ARBA" id="ARBA00024209"/>
    </source>
</evidence>
<organism evidence="17 18">
    <name type="scientific">Thlaspi arvense</name>
    <name type="common">Field penny-cress</name>
    <dbReference type="NCBI Taxonomy" id="13288"/>
    <lineage>
        <taxon>Eukaryota</taxon>
        <taxon>Viridiplantae</taxon>
        <taxon>Streptophyta</taxon>
        <taxon>Embryophyta</taxon>
        <taxon>Tracheophyta</taxon>
        <taxon>Spermatophyta</taxon>
        <taxon>Magnoliopsida</taxon>
        <taxon>eudicotyledons</taxon>
        <taxon>Gunneridae</taxon>
        <taxon>Pentapetalae</taxon>
        <taxon>rosids</taxon>
        <taxon>malvids</taxon>
        <taxon>Brassicales</taxon>
        <taxon>Brassicaceae</taxon>
        <taxon>Thlaspideae</taxon>
        <taxon>Thlaspi</taxon>
    </lineage>
</organism>
<keyword evidence="5" id="KW-0808">Transferase</keyword>
<dbReference type="Pfam" id="PF13639">
    <property type="entry name" value="zf-RING_2"/>
    <property type="match status" value="1"/>
</dbReference>
<dbReference type="SMART" id="SM00184">
    <property type="entry name" value="RING"/>
    <property type="match status" value="1"/>
</dbReference>
<dbReference type="AlphaFoldDB" id="A0AAU9S293"/>
<dbReference type="PANTHER" id="PTHR46913">
    <property type="entry name" value="RING-H2 FINGER PROTEIN ATL16"/>
    <property type="match status" value="1"/>
</dbReference>
<keyword evidence="6" id="KW-0812">Transmembrane</keyword>
<dbReference type="InterPro" id="IPR013083">
    <property type="entry name" value="Znf_RING/FYVE/PHD"/>
</dbReference>
<evidence type="ECO:0000256" key="2">
    <source>
        <dbReference type="ARBA" id="ARBA00004167"/>
    </source>
</evidence>
<keyword evidence="10" id="KW-0862">Zinc</keyword>
<comment type="pathway">
    <text evidence="3">Protein modification; protein ubiquitination.</text>
</comment>
<dbReference type="EMBL" id="OU466859">
    <property type="protein sequence ID" value="CAH2053726.1"/>
    <property type="molecule type" value="Genomic_DNA"/>
</dbReference>
<dbReference type="InterPro" id="IPR001841">
    <property type="entry name" value="Znf_RING"/>
</dbReference>
<dbReference type="EC" id="2.3.2.27" evidence="4"/>
<keyword evidence="7" id="KW-0479">Metal-binding</keyword>
<feature type="region of interest" description="Disordered" evidence="15">
    <location>
        <begin position="78"/>
        <end position="121"/>
    </location>
</feature>
<dbReference type="GO" id="GO:0016020">
    <property type="term" value="C:membrane"/>
    <property type="evidence" value="ECO:0007669"/>
    <property type="project" value="UniProtKB-SubCell"/>
</dbReference>
<reference evidence="17 18" key="1">
    <citation type="submission" date="2022-03" db="EMBL/GenBank/DDBJ databases">
        <authorList>
            <person name="Nunn A."/>
            <person name="Chopra R."/>
            <person name="Nunn A."/>
            <person name="Contreras Garrido A."/>
        </authorList>
    </citation>
    <scope>NUCLEOTIDE SEQUENCE [LARGE SCALE GENOMIC DNA]</scope>
</reference>
<feature type="domain" description="RING-type" evidence="16">
    <location>
        <begin position="31"/>
        <end position="73"/>
    </location>
</feature>
<name>A0AAU9S293_THLAR</name>
<keyword evidence="12" id="KW-0472">Membrane</keyword>
<evidence type="ECO:0000256" key="4">
    <source>
        <dbReference type="ARBA" id="ARBA00012483"/>
    </source>
</evidence>
<gene>
    <name evidence="17" type="ORF">TAV2_LOCUS11158</name>
</gene>
<dbReference type="Proteomes" id="UP000836841">
    <property type="component" value="Chromosome 3"/>
</dbReference>
<dbReference type="GO" id="GO:0061630">
    <property type="term" value="F:ubiquitin protein ligase activity"/>
    <property type="evidence" value="ECO:0007669"/>
    <property type="project" value="UniProtKB-EC"/>
</dbReference>
<keyword evidence="8 14" id="KW-0863">Zinc-finger</keyword>
<dbReference type="GO" id="GO:0008270">
    <property type="term" value="F:zinc ion binding"/>
    <property type="evidence" value="ECO:0007669"/>
    <property type="project" value="UniProtKB-KW"/>
</dbReference>
<dbReference type="PANTHER" id="PTHR46913:SF1">
    <property type="entry name" value="RING-H2 FINGER PROTEIN ATL16"/>
    <property type="match status" value="1"/>
</dbReference>
<comment type="catalytic activity">
    <reaction evidence="1">
        <text>S-ubiquitinyl-[E2 ubiquitin-conjugating enzyme]-L-cysteine + [acceptor protein]-L-lysine = [E2 ubiquitin-conjugating enzyme]-L-cysteine + N(6)-ubiquitinyl-[acceptor protein]-L-lysine.</text>
        <dbReference type="EC" id="2.3.2.27"/>
    </reaction>
</comment>
<sequence length="121" mass="13395">MITIVECDGIKPSVLRSIPVVDFNSKDCVKCIVCLSDLVHGDKSRVLPSCNHWFHADCIDTWFRSHSTCPICRKRVSSVQRGARRESLAQNHDPSSEHPGLPTEPPPNIDGCGRYPGGLRS</sequence>
<evidence type="ECO:0000256" key="11">
    <source>
        <dbReference type="ARBA" id="ARBA00022989"/>
    </source>
</evidence>
<evidence type="ECO:0000256" key="12">
    <source>
        <dbReference type="ARBA" id="ARBA00023136"/>
    </source>
</evidence>
<evidence type="ECO:0000256" key="6">
    <source>
        <dbReference type="ARBA" id="ARBA00022692"/>
    </source>
</evidence>
<evidence type="ECO:0000256" key="7">
    <source>
        <dbReference type="ARBA" id="ARBA00022723"/>
    </source>
</evidence>
<dbReference type="GO" id="GO:0016567">
    <property type="term" value="P:protein ubiquitination"/>
    <property type="evidence" value="ECO:0007669"/>
    <property type="project" value="InterPro"/>
</dbReference>
<dbReference type="InterPro" id="IPR044600">
    <property type="entry name" value="ATL1/ATL16-like"/>
</dbReference>
<evidence type="ECO:0000256" key="15">
    <source>
        <dbReference type="SAM" id="MobiDB-lite"/>
    </source>
</evidence>
<evidence type="ECO:0000313" key="18">
    <source>
        <dbReference type="Proteomes" id="UP000836841"/>
    </source>
</evidence>
<comment type="similarity">
    <text evidence="13">Belongs to the RING-type zinc finger family. ATL subfamily.</text>
</comment>
<evidence type="ECO:0000256" key="8">
    <source>
        <dbReference type="ARBA" id="ARBA00022771"/>
    </source>
</evidence>
<dbReference type="PROSITE" id="PS50089">
    <property type="entry name" value="ZF_RING_2"/>
    <property type="match status" value="1"/>
</dbReference>
<dbReference type="SUPFAM" id="SSF57850">
    <property type="entry name" value="RING/U-box"/>
    <property type="match status" value="1"/>
</dbReference>
<evidence type="ECO:0000256" key="5">
    <source>
        <dbReference type="ARBA" id="ARBA00022679"/>
    </source>
</evidence>
<keyword evidence="11" id="KW-1133">Transmembrane helix</keyword>
<evidence type="ECO:0000256" key="9">
    <source>
        <dbReference type="ARBA" id="ARBA00022786"/>
    </source>
</evidence>
<dbReference type="Gene3D" id="3.30.40.10">
    <property type="entry name" value="Zinc/RING finger domain, C3HC4 (zinc finger)"/>
    <property type="match status" value="1"/>
</dbReference>
<evidence type="ECO:0000259" key="16">
    <source>
        <dbReference type="PROSITE" id="PS50089"/>
    </source>
</evidence>
<evidence type="ECO:0000313" key="17">
    <source>
        <dbReference type="EMBL" id="CAH2053726.1"/>
    </source>
</evidence>
<protein>
    <recommendedName>
        <fullName evidence="4">RING-type E3 ubiquitin transferase</fullName>
        <ecNumber evidence="4">2.3.2.27</ecNumber>
    </recommendedName>
</protein>
<keyword evidence="18" id="KW-1185">Reference proteome</keyword>
<accession>A0AAU9S293</accession>
<proteinExistence type="inferred from homology"/>